<keyword evidence="7" id="KW-1185">Reference proteome</keyword>
<dbReference type="InterPro" id="IPR028082">
    <property type="entry name" value="Peripla_BP_I"/>
</dbReference>
<dbReference type="EMBL" id="SIRE01000006">
    <property type="protein sequence ID" value="TBL79904.1"/>
    <property type="molecule type" value="Genomic_DNA"/>
</dbReference>
<evidence type="ECO:0000256" key="4">
    <source>
        <dbReference type="ARBA" id="ARBA00023163"/>
    </source>
</evidence>
<reference evidence="6 7" key="1">
    <citation type="submission" date="2019-02" db="EMBL/GenBank/DDBJ databases">
        <title>Paenibacillus sp. nov., isolated from surface-sterilized tissue of Thalictrum simplex L.</title>
        <authorList>
            <person name="Tuo L."/>
        </authorList>
    </citation>
    <scope>NUCLEOTIDE SEQUENCE [LARGE SCALE GENOMIC DNA]</scope>
    <source>
        <strain evidence="6 7">N2SHLJ1</strain>
    </source>
</reference>
<feature type="domain" description="HTH lacI-type" evidence="5">
    <location>
        <begin position="5"/>
        <end position="57"/>
    </location>
</feature>
<dbReference type="Gene3D" id="3.40.50.2300">
    <property type="match status" value="2"/>
</dbReference>
<dbReference type="GO" id="GO:0003700">
    <property type="term" value="F:DNA-binding transcription factor activity"/>
    <property type="evidence" value="ECO:0007669"/>
    <property type="project" value="TreeGrafter"/>
</dbReference>
<evidence type="ECO:0000313" key="7">
    <source>
        <dbReference type="Proteomes" id="UP000293142"/>
    </source>
</evidence>
<keyword evidence="4" id="KW-0804">Transcription</keyword>
<protein>
    <submittedName>
        <fullName evidence="6">LacI family transcriptional regulator</fullName>
    </submittedName>
</protein>
<evidence type="ECO:0000256" key="3">
    <source>
        <dbReference type="ARBA" id="ARBA00023125"/>
    </source>
</evidence>
<dbReference type="CDD" id="cd19974">
    <property type="entry name" value="PBP1_LacI-like"/>
    <property type="match status" value="1"/>
</dbReference>
<proteinExistence type="predicted"/>
<dbReference type="InterPro" id="IPR010982">
    <property type="entry name" value="Lambda_DNA-bd_dom_sf"/>
</dbReference>
<evidence type="ECO:0000313" key="6">
    <source>
        <dbReference type="EMBL" id="TBL79904.1"/>
    </source>
</evidence>
<dbReference type="SUPFAM" id="SSF47413">
    <property type="entry name" value="lambda repressor-like DNA-binding domains"/>
    <property type="match status" value="1"/>
</dbReference>
<dbReference type="PANTHER" id="PTHR30146:SF148">
    <property type="entry name" value="HTH-TYPE TRANSCRIPTIONAL REPRESSOR PURR-RELATED"/>
    <property type="match status" value="1"/>
</dbReference>
<dbReference type="Gene3D" id="1.10.260.40">
    <property type="entry name" value="lambda repressor-like DNA-binding domains"/>
    <property type="match status" value="1"/>
</dbReference>
<evidence type="ECO:0000259" key="5">
    <source>
        <dbReference type="PROSITE" id="PS50932"/>
    </source>
</evidence>
<keyword evidence="3" id="KW-0238">DNA-binding</keyword>
<dbReference type="Pfam" id="PF00356">
    <property type="entry name" value="LacI"/>
    <property type="match status" value="1"/>
</dbReference>
<organism evidence="6 7">
    <name type="scientific">Paenibacillus thalictri</name>
    <dbReference type="NCBI Taxonomy" id="2527873"/>
    <lineage>
        <taxon>Bacteria</taxon>
        <taxon>Bacillati</taxon>
        <taxon>Bacillota</taxon>
        <taxon>Bacilli</taxon>
        <taxon>Bacillales</taxon>
        <taxon>Paenibacillaceae</taxon>
        <taxon>Paenibacillus</taxon>
    </lineage>
</organism>
<keyword evidence="2" id="KW-0805">Transcription regulation</keyword>
<dbReference type="GO" id="GO:0000976">
    <property type="term" value="F:transcription cis-regulatory region binding"/>
    <property type="evidence" value="ECO:0007669"/>
    <property type="project" value="TreeGrafter"/>
</dbReference>
<dbReference type="AlphaFoldDB" id="A0A4Q9DSN7"/>
<comment type="caution">
    <text evidence="6">The sequence shown here is derived from an EMBL/GenBank/DDBJ whole genome shotgun (WGS) entry which is preliminary data.</text>
</comment>
<dbReference type="Proteomes" id="UP000293142">
    <property type="component" value="Unassembled WGS sequence"/>
</dbReference>
<dbReference type="OrthoDB" id="2026446at2"/>
<name>A0A4Q9DSN7_9BACL</name>
<dbReference type="CDD" id="cd01392">
    <property type="entry name" value="HTH_LacI"/>
    <property type="match status" value="1"/>
</dbReference>
<dbReference type="InterPro" id="IPR000843">
    <property type="entry name" value="HTH_LacI"/>
</dbReference>
<dbReference type="PROSITE" id="PS50932">
    <property type="entry name" value="HTH_LACI_2"/>
    <property type="match status" value="1"/>
</dbReference>
<evidence type="ECO:0000256" key="2">
    <source>
        <dbReference type="ARBA" id="ARBA00023015"/>
    </source>
</evidence>
<dbReference type="PANTHER" id="PTHR30146">
    <property type="entry name" value="LACI-RELATED TRANSCRIPTIONAL REPRESSOR"/>
    <property type="match status" value="1"/>
</dbReference>
<gene>
    <name evidence="6" type="ORF">EYB31_09950</name>
</gene>
<sequence length="357" mass="39667">MSKKVTMQQIAEYLGVSKFVVSKALSGQGGVSETTREKVMQAASQLGYFSQAKAFANKQNVSAGRKEPDKQAVLVLMPNIRFQTKESLYWGRILNGISLKLEELGHGMILVSEQSNERFLQSLNPKAIMGMIGVGEISSPILLEVHRAGMPFVLVDHEDLLIPSDTVFASNYDSMLRLTRHLIGLGHKRLMFVGDIRYSRSFYDRWLGFRSALEEYGLDFATKESMLLHLHGAEAKKEQMKADVARCMQGKEPPTAFVCANDVIAIDLLDSLGALGIRVPEDVSVSGFDNIENSYRSLPTLTTVHVPKEILGQRAVERLNERIGQMKEPAEKLLIAGEVIYRDSTGRPPDSKQDVPL</sequence>
<dbReference type="RefSeq" id="WP_131013150.1">
    <property type="nucleotide sequence ID" value="NZ_SIRE01000006.1"/>
</dbReference>
<accession>A0A4Q9DSN7</accession>
<dbReference type="Pfam" id="PF13377">
    <property type="entry name" value="Peripla_BP_3"/>
    <property type="match status" value="1"/>
</dbReference>
<evidence type="ECO:0000256" key="1">
    <source>
        <dbReference type="ARBA" id="ARBA00022491"/>
    </source>
</evidence>
<dbReference type="SMART" id="SM00354">
    <property type="entry name" value="HTH_LACI"/>
    <property type="match status" value="1"/>
</dbReference>
<dbReference type="InterPro" id="IPR046335">
    <property type="entry name" value="LacI/GalR-like_sensor"/>
</dbReference>
<keyword evidence="1" id="KW-0678">Repressor</keyword>
<dbReference type="SUPFAM" id="SSF53822">
    <property type="entry name" value="Periplasmic binding protein-like I"/>
    <property type="match status" value="1"/>
</dbReference>